<feature type="domain" description="Ig-like" evidence="2">
    <location>
        <begin position="26"/>
        <end position="111"/>
    </location>
</feature>
<dbReference type="AlphaFoldDB" id="A0A8S3ZI95"/>
<feature type="non-terminal residue" evidence="3">
    <location>
        <position position="1"/>
    </location>
</feature>
<dbReference type="PROSITE" id="PS50835">
    <property type="entry name" value="IG_LIKE"/>
    <property type="match status" value="1"/>
</dbReference>
<dbReference type="EMBL" id="CAJHNH020003375">
    <property type="protein sequence ID" value="CAG5129163.1"/>
    <property type="molecule type" value="Genomic_DNA"/>
</dbReference>
<evidence type="ECO:0000259" key="2">
    <source>
        <dbReference type="PROSITE" id="PS50835"/>
    </source>
</evidence>
<dbReference type="Proteomes" id="UP000678393">
    <property type="component" value="Unassembled WGS sequence"/>
</dbReference>
<gene>
    <name evidence="3" type="ORF">CUNI_LOCUS14721</name>
</gene>
<reference evidence="3" key="1">
    <citation type="submission" date="2021-04" db="EMBL/GenBank/DDBJ databases">
        <authorList>
            <consortium name="Molecular Ecology Group"/>
        </authorList>
    </citation>
    <scope>NUCLEOTIDE SEQUENCE</scope>
</reference>
<organism evidence="3 4">
    <name type="scientific">Candidula unifasciata</name>
    <dbReference type="NCBI Taxonomy" id="100452"/>
    <lineage>
        <taxon>Eukaryota</taxon>
        <taxon>Metazoa</taxon>
        <taxon>Spiralia</taxon>
        <taxon>Lophotrochozoa</taxon>
        <taxon>Mollusca</taxon>
        <taxon>Gastropoda</taxon>
        <taxon>Heterobranchia</taxon>
        <taxon>Euthyneura</taxon>
        <taxon>Panpulmonata</taxon>
        <taxon>Eupulmonata</taxon>
        <taxon>Stylommatophora</taxon>
        <taxon>Helicina</taxon>
        <taxon>Helicoidea</taxon>
        <taxon>Geomitridae</taxon>
        <taxon>Candidula</taxon>
    </lineage>
</organism>
<evidence type="ECO:0000256" key="1">
    <source>
        <dbReference type="SAM" id="SignalP"/>
    </source>
</evidence>
<keyword evidence="1" id="KW-0732">Signal</keyword>
<proteinExistence type="predicted"/>
<comment type="caution">
    <text evidence="3">The sequence shown here is derived from an EMBL/GenBank/DDBJ whole genome shotgun (WGS) entry which is preliminary data.</text>
</comment>
<name>A0A8S3ZI95_9EUPU</name>
<feature type="signal peptide" evidence="1">
    <location>
        <begin position="1"/>
        <end position="20"/>
    </location>
</feature>
<feature type="chain" id="PRO_5035831699" description="Ig-like domain-containing protein" evidence="1">
    <location>
        <begin position="21"/>
        <end position="262"/>
    </location>
</feature>
<evidence type="ECO:0000313" key="3">
    <source>
        <dbReference type="EMBL" id="CAG5129163.1"/>
    </source>
</evidence>
<dbReference type="InterPro" id="IPR013783">
    <property type="entry name" value="Ig-like_fold"/>
</dbReference>
<accession>A0A8S3ZI95</accession>
<dbReference type="SUPFAM" id="SSF48726">
    <property type="entry name" value="Immunoglobulin"/>
    <property type="match status" value="1"/>
</dbReference>
<sequence length="262" mass="29712">MAYTLAQAMILLTVSESCLATDYIPPKITFPNSSFSDFYFQNGAPARVTCMGDGRPLPTFQWLENDLEMQPSLNINYNPITGDLNIVRFSIRYQTSYRCVASNQYQQVNVSTMSIKIHLWQLRLENFASTTDEIKHVMEYRYLQLMCRDKKSSIAPKLTYNWYNTDTIGTLNLGAGRLYIDQDGTLHFTYALLGDRNIPGYSCGISGSRSVDFPNIQLGKKYIINVTEVATSENIKPKLEYSNTVHLAFKNSTGILECMYSG</sequence>
<dbReference type="InterPro" id="IPR007110">
    <property type="entry name" value="Ig-like_dom"/>
</dbReference>
<dbReference type="Gene3D" id="2.60.40.10">
    <property type="entry name" value="Immunoglobulins"/>
    <property type="match status" value="1"/>
</dbReference>
<dbReference type="OrthoDB" id="6084619at2759"/>
<keyword evidence="4" id="KW-1185">Reference proteome</keyword>
<protein>
    <recommendedName>
        <fullName evidence="2">Ig-like domain-containing protein</fullName>
    </recommendedName>
</protein>
<dbReference type="Pfam" id="PF13927">
    <property type="entry name" value="Ig_3"/>
    <property type="match status" value="1"/>
</dbReference>
<dbReference type="InterPro" id="IPR036179">
    <property type="entry name" value="Ig-like_dom_sf"/>
</dbReference>
<evidence type="ECO:0000313" key="4">
    <source>
        <dbReference type="Proteomes" id="UP000678393"/>
    </source>
</evidence>